<evidence type="ECO:0000313" key="1">
    <source>
        <dbReference type="EMBL" id="MBP2365100.1"/>
    </source>
</evidence>
<organism evidence="1 2">
    <name type="scientific">Pseudonocardia parietis</name>
    <dbReference type="NCBI Taxonomy" id="570936"/>
    <lineage>
        <taxon>Bacteria</taxon>
        <taxon>Bacillati</taxon>
        <taxon>Actinomycetota</taxon>
        <taxon>Actinomycetes</taxon>
        <taxon>Pseudonocardiales</taxon>
        <taxon>Pseudonocardiaceae</taxon>
        <taxon>Pseudonocardia</taxon>
    </lineage>
</organism>
<dbReference type="Gene3D" id="3.90.180.10">
    <property type="entry name" value="Medium-chain alcohol dehydrogenases, catalytic domain"/>
    <property type="match status" value="1"/>
</dbReference>
<proteinExistence type="predicted"/>
<dbReference type="EMBL" id="JAGINU010000001">
    <property type="protein sequence ID" value="MBP2365100.1"/>
    <property type="molecule type" value="Genomic_DNA"/>
</dbReference>
<evidence type="ECO:0000313" key="2">
    <source>
        <dbReference type="Proteomes" id="UP001519295"/>
    </source>
</evidence>
<keyword evidence="2" id="KW-1185">Reference proteome</keyword>
<protein>
    <submittedName>
        <fullName evidence="1">Zn-dependent alcohol dehydrogenase</fullName>
    </submittedName>
</protein>
<dbReference type="RefSeq" id="WP_210025057.1">
    <property type="nucleotide sequence ID" value="NZ_JAGINU010000001.1"/>
</dbReference>
<gene>
    <name evidence="1" type="ORF">JOF36_000796</name>
</gene>
<dbReference type="InterPro" id="IPR011032">
    <property type="entry name" value="GroES-like_sf"/>
</dbReference>
<dbReference type="Gene3D" id="3.40.50.720">
    <property type="entry name" value="NAD(P)-binding Rossmann-like Domain"/>
    <property type="match status" value="1"/>
</dbReference>
<dbReference type="SUPFAM" id="SSF50129">
    <property type="entry name" value="GroES-like"/>
    <property type="match status" value="1"/>
</dbReference>
<sequence length="94" mass="9952">MTVVGVGAKTSTVEFSALELFWFGRTLHGCVYGSTDPDRDVPELLDLARAGRLDLDALRTATTDLHGIDEAFAALGDGRGARTVVRITSEGGSQ</sequence>
<accession>A0ABS4VME6</accession>
<name>A0ABS4VME6_9PSEU</name>
<comment type="caution">
    <text evidence="1">The sequence shown here is derived from an EMBL/GenBank/DDBJ whole genome shotgun (WGS) entry which is preliminary data.</text>
</comment>
<reference evidence="1 2" key="1">
    <citation type="submission" date="2021-03" db="EMBL/GenBank/DDBJ databases">
        <title>Sequencing the genomes of 1000 actinobacteria strains.</title>
        <authorList>
            <person name="Klenk H.-P."/>
        </authorList>
    </citation>
    <scope>NUCLEOTIDE SEQUENCE [LARGE SCALE GENOMIC DNA]</scope>
    <source>
        <strain evidence="1 2">DSM 45256</strain>
    </source>
</reference>
<dbReference type="Proteomes" id="UP001519295">
    <property type="component" value="Unassembled WGS sequence"/>
</dbReference>